<evidence type="ECO:0000313" key="2">
    <source>
        <dbReference type="EMBL" id="AGT34791.1"/>
    </source>
</evidence>
<reference evidence="2 3" key="1">
    <citation type="journal article" date="2013" name="Genome Announc.">
        <title>Complete Genomic Sequence of 'Thermofilum adornatus' Strain 1910bT, a Hyperthermophilic Anaerobic Organotrophic Crenarchaeon.</title>
        <authorList>
            <person name="Dominova I.N."/>
            <person name="Kublanov I.V."/>
            <person name="Podosokorskaya O.A."/>
            <person name="Derbikova K.S."/>
            <person name="Patrushev M.V."/>
            <person name="Toshchakov S.V."/>
        </authorList>
    </citation>
    <scope>NUCLEOTIDE SEQUENCE [LARGE SCALE GENOMIC DNA]</scope>
    <source>
        <strain evidence="3">1910b</strain>
    </source>
</reference>
<dbReference type="KEGG" id="thb:N186_01980"/>
<sequence length="46" mass="5485">MYIFYVLVVMLGEAWRRILWASMQFLAEQLFLCGIWLAIWLGYLVG</sequence>
<evidence type="ECO:0000313" key="3">
    <source>
        <dbReference type="Proteomes" id="UP000015543"/>
    </source>
</evidence>
<organism evidence="2 3">
    <name type="scientific">Thermofilum adornatum</name>
    <dbReference type="NCBI Taxonomy" id="1365176"/>
    <lineage>
        <taxon>Archaea</taxon>
        <taxon>Thermoproteota</taxon>
        <taxon>Thermoprotei</taxon>
        <taxon>Thermofilales</taxon>
        <taxon>Thermofilaceae</taxon>
        <taxon>Thermofilum</taxon>
    </lineage>
</organism>
<keyword evidence="3" id="KW-1185">Reference proteome</keyword>
<name>S5ZJV0_9CREN</name>
<keyword evidence="1" id="KW-1133">Transmembrane helix</keyword>
<dbReference type="Proteomes" id="UP000015543">
    <property type="component" value="Chromosome"/>
</dbReference>
<dbReference type="EMBL" id="CP006646">
    <property type="protein sequence ID" value="AGT34791.1"/>
    <property type="molecule type" value="Genomic_DNA"/>
</dbReference>
<accession>S5ZJV0</accession>
<dbReference type="HOGENOM" id="CLU_3178792_0_0_2"/>
<keyword evidence="1" id="KW-0812">Transmembrane</keyword>
<proteinExistence type="predicted"/>
<gene>
    <name evidence="2" type="ORF">N186_01980</name>
</gene>
<keyword evidence="1" id="KW-0472">Membrane</keyword>
<dbReference type="AlphaFoldDB" id="S5ZJV0"/>
<feature type="transmembrane region" description="Helical" evidence="1">
    <location>
        <begin position="26"/>
        <end position="45"/>
    </location>
</feature>
<evidence type="ECO:0000256" key="1">
    <source>
        <dbReference type="SAM" id="Phobius"/>
    </source>
</evidence>
<protein>
    <submittedName>
        <fullName evidence="2">Uncharacterized protein</fullName>
    </submittedName>
</protein>